<gene>
    <name evidence="1" type="ORF">Ctob_009462</name>
</gene>
<keyword evidence="2" id="KW-1185">Reference proteome</keyword>
<reference evidence="2" key="1">
    <citation type="journal article" date="2015" name="PLoS Genet.">
        <title>Genome Sequence and Transcriptome Analyses of Chrysochromulina tobin: Metabolic Tools for Enhanced Algal Fitness in the Prominent Order Prymnesiales (Haptophyceae).</title>
        <authorList>
            <person name="Hovde B.T."/>
            <person name="Deodato C.R."/>
            <person name="Hunsperger H.M."/>
            <person name="Ryken S.A."/>
            <person name="Yost W."/>
            <person name="Jha R.K."/>
            <person name="Patterson J."/>
            <person name="Monnat R.J. Jr."/>
            <person name="Barlow S.B."/>
            <person name="Starkenburg S.R."/>
            <person name="Cattolico R.A."/>
        </authorList>
    </citation>
    <scope>NUCLEOTIDE SEQUENCE</scope>
    <source>
        <strain evidence="2">CCMP291</strain>
    </source>
</reference>
<dbReference type="Proteomes" id="UP000037460">
    <property type="component" value="Unassembled WGS sequence"/>
</dbReference>
<organism evidence="1 2">
    <name type="scientific">Chrysochromulina tobinii</name>
    <dbReference type="NCBI Taxonomy" id="1460289"/>
    <lineage>
        <taxon>Eukaryota</taxon>
        <taxon>Haptista</taxon>
        <taxon>Haptophyta</taxon>
        <taxon>Prymnesiophyceae</taxon>
        <taxon>Prymnesiales</taxon>
        <taxon>Chrysochromulinaceae</taxon>
        <taxon>Chrysochromulina</taxon>
    </lineage>
</organism>
<accession>A0A0M0JG37</accession>
<sequence length="92" mass="10661">MFRLESLPVAIRYHVMSETIEEFTAEALGASEALAFWRECFGAQPSPPWFLTEGGTPEHERLWTTKIAYERFDSSWEARLARLRLRKNGAEL</sequence>
<proteinExistence type="predicted"/>
<dbReference type="EMBL" id="JWZX01003007">
    <property type="protein sequence ID" value="KOO25203.1"/>
    <property type="molecule type" value="Genomic_DNA"/>
</dbReference>
<name>A0A0M0JG37_9EUKA</name>
<dbReference type="AlphaFoldDB" id="A0A0M0JG37"/>
<protein>
    <submittedName>
        <fullName evidence="1">Uncharacterized protein</fullName>
    </submittedName>
</protein>
<comment type="caution">
    <text evidence="1">The sequence shown here is derived from an EMBL/GenBank/DDBJ whole genome shotgun (WGS) entry which is preliminary data.</text>
</comment>
<evidence type="ECO:0000313" key="2">
    <source>
        <dbReference type="Proteomes" id="UP000037460"/>
    </source>
</evidence>
<evidence type="ECO:0000313" key="1">
    <source>
        <dbReference type="EMBL" id="KOO25203.1"/>
    </source>
</evidence>